<accession>A0A7R8CR13</accession>
<proteinExistence type="predicted"/>
<evidence type="ECO:0000313" key="2">
    <source>
        <dbReference type="Proteomes" id="UP000675881"/>
    </source>
</evidence>
<organism evidence="1 2">
    <name type="scientific">Lepeophtheirus salmonis</name>
    <name type="common">Salmon louse</name>
    <name type="synonym">Caligus salmonis</name>
    <dbReference type="NCBI Taxonomy" id="72036"/>
    <lineage>
        <taxon>Eukaryota</taxon>
        <taxon>Metazoa</taxon>
        <taxon>Ecdysozoa</taxon>
        <taxon>Arthropoda</taxon>
        <taxon>Crustacea</taxon>
        <taxon>Multicrustacea</taxon>
        <taxon>Hexanauplia</taxon>
        <taxon>Copepoda</taxon>
        <taxon>Siphonostomatoida</taxon>
        <taxon>Caligidae</taxon>
        <taxon>Lepeophtheirus</taxon>
    </lineage>
</organism>
<evidence type="ECO:0000313" key="1">
    <source>
        <dbReference type="EMBL" id="CAF2863382.1"/>
    </source>
</evidence>
<dbReference type="AlphaFoldDB" id="A0A7R8CR13"/>
<reference evidence="1" key="1">
    <citation type="submission" date="2021-02" db="EMBL/GenBank/DDBJ databases">
        <authorList>
            <person name="Bekaert M."/>
        </authorList>
    </citation>
    <scope>NUCLEOTIDE SEQUENCE</scope>
    <source>
        <strain evidence="1">IoA-00</strain>
    </source>
</reference>
<sequence length="131" mass="14755">MYGIRVDIKENGGFVGLIVVFLGPTLVVGLEFFLSDTNLFPQIRLPSSSEPKRSMLSSSSSLEAAAAAGVPAHLDRYLVTLCDWRRCDDYQRANMMISSRSFITVDFFLMSQRSFRMERIRDIGAVVEEVH</sequence>
<dbReference type="Proteomes" id="UP000675881">
    <property type="component" value="Chromosome 15"/>
</dbReference>
<name>A0A7R8CR13_LEPSM</name>
<protein>
    <submittedName>
        <fullName evidence="1">(salmon louse) hypothetical protein</fullName>
    </submittedName>
</protein>
<keyword evidence="2" id="KW-1185">Reference proteome</keyword>
<gene>
    <name evidence="1" type="ORF">LSAA_5941</name>
</gene>
<dbReference type="EMBL" id="HG994594">
    <property type="protein sequence ID" value="CAF2863382.1"/>
    <property type="molecule type" value="Genomic_DNA"/>
</dbReference>